<name>A0A8J4DPA9_9ACTN</name>
<evidence type="ECO:0000313" key="1">
    <source>
        <dbReference type="EMBL" id="GIJ45324.1"/>
    </source>
</evidence>
<accession>A0A8J4DPA9</accession>
<protein>
    <submittedName>
        <fullName evidence="1">Uncharacterized protein</fullName>
    </submittedName>
</protein>
<gene>
    <name evidence="1" type="ORF">Val02_22100</name>
</gene>
<dbReference type="AlphaFoldDB" id="A0A8J4DPA9"/>
<reference evidence="1" key="1">
    <citation type="submission" date="2021-01" db="EMBL/GenBank/DDBJ databases">
        <title>Whole genome shotgun sequence of Virgisporangium aliadipatigenens NBRC 105644.</title>
        <authorList>
            <person name="Komaki H."/>
            <person name="Tamura T."/>
        </authorList>
    </citation>
    <scope>NUCLEOTIDE SEQUENCE</scope>
    <source>
        <strain evidence="1">NBRC 105644</strain>
    </source>
</reference>
<dbReference type="RefSeq" id="WP_203898886.1">
    <property type="nucleotide sequence ID" value="NZ_BOPF01000007.1"/>
</dbReference>
<sequence length="100" mass="10824">MYVVRVAAVRWVDEEWPGWVEVLLTESDGSVVSIVDKVPVLDGDGRLTPGGSLPVGLELPCDVLERRADGGAVIRLRSDVEDRDGRTTFTVDGRSLSEAS</sequence>
<organism evidence="1 2">
    <name type="scientific">Virgisporangium aliadipatigenens</name>
    <dbReference type="NCBI Taxonomy" id="741659"/>
    <lineage>
        <taxon>Bacteria</taxon>
        <taxon>Bacillati</taxon>
        <taxon>Actinomycetota</taxon>
        <taxon>Actinomycetes</taxon>
        <taxon>Micromonosporales</taxon>
        <taxon>Micromonosporaceae</taxon>
        <taxon>Virgisporangium</taxon>
    </lineage>
</organism>
<keyword evidence="2" id="KW-1185">Reference proteome</keyword>
<comment type="caution">
    <text evidence="1">The sequence shown here is derived from an EMBL/GenBank/DDBJ whole genome shotgun (WGS) entry which is preliminary data.</text>
</comment>
<proteinExistence type="predicted"/>
<evidence type="ECO:0000313" key="2">
    <source>
        <dbReference type="Proteomes" id="UP000619260"/>
    </source>
</evidence>
<dbReference type="Proteomes" id="UP000619260">
    <property type="component" value="Unassembled WGS sequence"/>
</dbReference>
<dbReference type="EMBL" id="BOPF01000007">
    <property type="protein sequence ID" value="GIJ45324.1"/>
    <property type="molecule type" value="Genomic_DNA"/>
</dbReference>